<dbReference type="AlphaFoldDB" id="A0A329MKU9"/>
<dbReference type="EMBL" id="QMFB01000008">
    <property type="protein sequence ID" value="RAV20414.1"/>
    <property type="molecule type" value="Genomic_DNA"/>
</dbReference>
<comment type="caution">
    <text evidence="1">The sequence shown here is derived from an EMBL/GenBank/DDBJ whole genome shotgun (WGS) entry which is preliminary data.</text>
</comment>
<accession>A0A329MKU9</accession>
<organism evidence="1 2">
    <name type="scientific">Paenibacillus contaminans</name>
    <dbReference type="NCBI Taxonomy" id="450362"/>
    <lineage>
        <taxon>Bacteria</taxon>
        <taxon>Bacillati</taxon>
        <taxon>Bacillota</taxon>
        <taxon>Bacilli</taxon>
        <taxon>Bacillales</taxon>
        <taxon>Paenibacillaceae</taxon>
        <taxon>Paenibacillus</taxon>
    </lineage>
</organism>
<proteinExistence type="predicted"/>
<evidence type="ECO:0008006" key="3">
    <source>
        <dbReference type="Google" id="ProtNLM"/>
    </source>
</evidence>
<evidence type="ECO:0000313" key="2">
    <source>
        <dbReference type="Proteomes" id="UP000250369"/>
    </source>
</evidence>
<dbReference type="Proteomes" id="UP000250369">
    <property type="component" value="Unassembled WGS sequence"/>
</dbReference>
<sequence length="61" mass="7079">MIGVLEIGDCVIFALDGARGIVMEIKLPLCHVIWEDFFVSWEDESTLRKDERLTVQQRLFP</sequence>
<reference evidence="1 2" key="1">
    <citation type="journal article" date="2009" name="Int. J. Syst. Evol. Microbiol.">
        <title>Paenibacillus contaminans sp. nov., isolated from a contaminated laboratory plate.</title>
        <authorList>
            <person name="Chou J.H."/>
            <person name="Lee J.H."/>
            <person name="Lin M.C."/>
            <person name="Chang P.S."/>
            <person name="Arun A.B."/>
            <person name="Young C.C."/>
            <person name="Chen W.M."/>
        </authorList>
    </citation>
    <scope>NUCLEOTIDE SEQUENCE [LARGE SCALE GENOMIC DNA]</scope>
    <source>
        <strain evidence="1 2">CKOBP-6</strain>
    </source>
</reference>
<name>A0A329MKU9_9BACL</name>
<gene>
    <name evidence="1" type="ORF">DQG23_15730</name>
</gene>
<protein>
    <recommendedName>
        <fullName evidence="3">DUF3006 domain-containing protein</fullName>
    </recommendedName>
</protein>
<evidence type="ECO:0000313" key="1">
    <source>
        <dbReference type="EMBL" id="RAV20414.1"/>
    </source>
</evidence>
<keyword evidence="2" id="KW-1185">Reference proteome</keyword>